<keyword evidence="2" id="KW-1133">Transmembrane helix</keyword>
<dbReference type="EMBL" id="CP033896">
    <property type="protein sequence ID" value="AZA12933.1"/>
    <property type="molecule type" value="Genomic_DNA"/>
</dbReference>
<gene>
    <name evidence="3" type="ORF">CCHOA_02580</name>
</gene>
<dbReference type="AlphaFoldDB" id="A0A3G6J5A7"/>
<keyword evidence="4" id="KW-1185">Reference proteome</keyword>
<protein>
    <submittedName>
        <fullName evidence="3">Uncharacterized protein</fullName>
    </submittedName>
</protein>
<evidence type="ECO:0000313" key="4">
    <source>
        <dbReference type="Proteomes" id="UP000269019"/>
    </source>
</evidence>
<dbReference type="RefSeq" id="WP_123926373.1">
    <property type="nucleotide sequence ID" value="NZ_CP033896.1"/>
</dbReference>
<evidence type="ECO:0000256" key="2">
    <source>
        <dbReference type="SAM" id="Phobius"/>
    </source>
</evidence>
<dbReference type="KEGG" id="ccho:CCHOA_02580"/>
<evidence type="ECO:0000313" key="3">
    <source>
        <dbReference type="EMBL" id="AZA12933.1"/>
    </source>
</evidence>
<proteinExistence type="predicted"/>
<feature type="compositionally biased region" description="Basic and acidic residues" evidence="1">
    <location>
        <begin position="38"/>
        <end position="53"/>
    </location>
</feature>
<accession>A0A3G6J5A7</accession>
<reference evidence="3 4" key="1">
    <citation type="submission" date="2018-11" db="EMBL/GenBank/DDBJ databases">
        <authorList>
            <person name="Kleinhagauer T."/>
            <person name="Glaeser S.P."/>
            <person name="Spergser J."/>
            <person name="Ruckert C."/>
            <person name="Kaempfer P."/>
            <person name="Busse H.-J."/>
        </authorList>
    </citation>
    <scope>NUCLEOTIDE SEQUENCE [LARGE SCALE GENOMIC DNA]</scope>
    <source>
        <strain evidence="3 4">200CH</strain>
    </source>
</reference>
<feature type="transmembrane region" description="Helical" evidence="2">
    <location>
        <begin position="80"/>
        <end position="101"/>
    </location>
</feature>
<keyword evidence="2" id="KW-0812">Transmembrane</keyword>
<sequence>MTVTDDADDHLPQRTVFPADQFTDPLATPTDSPQQADRIVDDHSRSPGDDHGAPQEGEFASTPRSPSIPATLRPTSRRDWIAAGVLSVLAATTIVVAAIYAPIRHTDVAPAAAPLTDVAQLSTVPRTFSEAWSTPIDGVTFPLVPQVDADAGVVVAADKHGFRALDPRDGSTVYAYHRDHDLCLLGISGFNSVVAGYRTAAGCSEITALRSDSGRYRATRFDNAAADPALIRSHAAIGSIDAERVELWRSDMVRTVEYGDPIAPQEPGMQPTADCTIDSALTRGDLLAVVESCSPDFSADEETTKPTGEARIGRDGRSWWLRLVARDPEDSREPEFYSSVPLAQPSHVVAIAEDRVAVAEVTNGNTETTPVTIYSQDGDQVATTAIPPLAHASITADAPGGVYSPDANDIAHAMTLYDGKHLNFFLPSTLELMFSVDDAIGNPIDIDGSVVYPTRDGLVMLRGYSNEAIRHIAIDRGDYQGDVHLGLVGRTLVERRGNELFGLIAEF</sequence>
<feature type="region of interest" description="Disordered" evidence="1">
    <location>
        <begin position="1"/>
        <end position="72"/>
    </location>
</feature>
<dbReference type="OrthoDB" id="5182370at2"/>
<name>A0A3G6J5A7_9CORY</name>
<keyword evidence="2" id="KW-0472">Membrane</keyword>
<organism evidence="3 4">
    <name type="scientific">Corynebacterium choanae</name>
    <dbReference type="NCBI Taxonomy" id="1862358"/>
    <lineage>
        <taxon>Bacteria</taxon>
        <taxon>Bacillati</taxon>
        <taxon>Actinomycetota</taxon>
        <taxon>Actinomycetes</taxon>
        <taxon>Mycobacteriales</taxon>
        <taxon>Corynebacteriaceae</taxon>
        <taxon>Corynebacterium</taxon>
    </lineage>
</organism>
<dbReference type="Proteomes" id="UP000269019">
    <property type="component" value="Chromosome"/>
</dbReference>
<evidence type="ECO:0000256" key="1">
    <source>
        <dbReference type="SAM" id="MobiDB-lite"/>
    </source>
</evidence>